<name>A0A5A7PF59_STRAF</name>
<dbReference type="AlphaFoldDB" id="A0A5A7PF59"/>
<feature type="compositionally biased region" description="Gly residues" evidence="1">
    <location>
        <begin position="138"/>
        <end position="150"/>
    </location>
</feature>
<feature type="region of interest" description="Disordered" evidence="1">
    <location>
        <begin position="61"/>
        <end position="94"/>
    </location>
</feature>
<feature type="region of interest" description="Disordered" evidence="1">
    <location>
        <begin position="134"/>
        <end position="181"/>
    </location>
</feature>
<evidence type="ECO:0000313" key="3">
    <source>
        <dbReference type="Proteomes" id="UP000325081"/>
    </source>
</evidence>
<comment type="caution">
    <text evidence="2">The sequence shown here is derived from an EMBL/GenBank/DDBJ whole genome shotgun (WGS) entry which is preliminary data.</text>
</comment>
<dbReference type="Proteomes" id="UP000325081">
    <property type="component" value="Unassembled WGS sequence"/>
</dbReference>
<accession>A0A5A7PF59</accession>
<reference evidence="3" key="1">
    <citation type="journal article" date="2019" name="Curr. Biol.">
        <title>Genome Sequence of Striga asiatica Provides Insight into the Evolution of Plant Parasitism.</title>
        <authorList>
            <person name="Yoshida S."/>
            <person name="Kim S."/>
            <person name="Wafula E.K."/>
            <person name="Tanskanen J."/>
            <person name="Kim Y.M."/>
            <person name="Honaas L."/>
            <person name="Yang Z."/>
            <person name="Spallek T."/>
            <person name="Conn C.E."/>
            <person name="Ichihashi Y."/>
            <person name="Cheong K."/>
            <person name="Cui S."/>
            <person name="Der J.P."/>
            <person name="Gundlach H."/>
            <person name="Jiao Y."/>
            <person name="Hori C."/>
            <person name="Ishida J.K."/>
            <person name="Kasahara H."/>
            <person name="Kiba T."/>
            <person name="Kim M.S."/>
            <person name="Koo N."/>
            <person name="Laohavisit A."/>
            <person name="Lee Y.H."/>
            <person name="Lumba S."/>
            <person name="McCourt P."/>
            <person name="Mortimer J.C."/>
            <person name="Mutuku J.M."/>
            <person name="Nomura T."/>
            <person name="Sasaki-Sekimoto Y."/>
            <person name="Seto Y."/>
            <person name="Wang Y."/>
            <person name="Wakatake T."/>
            <person name="Sakakibara H."/>
            <person name="Demura T."/>
            <person name="Yamaguchi S."/>
            <person name="Yoneyama K."/>
            <person name="Manabe R.I."/>
            <person name="Nelson D.C."/>
            <person name="Schulman A.H."/>
            <person name="Timko M.P."/>
            <person name="dePamphilis C.W."/>
            <person name="Choi D."/>
            <person name="Shirasu K."/>
        </authorList>
    </citation>
    <scope>NUCLEOTIDE SEQUENCE [LARGE SCALE GENOMIC DNA]</scope>
    <source>
        <strain evidence="3">cv. UVA1</strain>
    </source>
</reference>
<keyword evidence="3" id="KW-1185">Reference proteome</keyword>
<evidence type="ECO:0000256" key="1">
    <source>
        <dbReference type="SAM" id="MobiDB-lite"/>
    </source>
</evidence>
<organism evidence="2 3">
    <name type="scientific">Striga asiatica</name>
    <name type="common">Asiatic witchweed</name>
    <name type="synonym">Buchnera asiatica</name>
    <dbReference type="NCBI Taxonomy" id="4170"/>
    <lineage>
        <taxon>Eukaryota</taxon>
        <taxon>Viridiplantae</taxon>
        <taxon>Streptophyta</taxon>
        <taxon>Embryophyta</taxon>
        <taxon>Tracheophyta</taxon>
        <taxon>Spermatophyta</taxon>
        <taxon>Magnoliopsida</taxon>
        <taxon>eudicotyledons</taxon>
        <taxon>Gunneridae</taxon>
        <taxon>Pentapetalae</taxon>
        <taxon>asterids</taxon>
        <taxon>lamiids</taxon>
        <taxon>Lamiales</taxon>
        <taxon>Orobanchaceae</taxon>
        <taxon>Buchnereae</taxon>
        <taxon>Striga</taxon>
    </lineage>
</organism>
<proteinExistence type="predicted"/>
<protein>
    <submittedName>
        <fullName evidence="2">Chorismate synthase</fullName>
    </submittedName>
</protein>
<evidence type="ECO:0000313" key="2">
    <source>
        <dbReference type="EMBL" id="GER31399.1"/>
    </source>
</evidence>
<sequence>MVLDAVNCLAKVCMLEVRRQTDAGVGRRDVGVDAPPSGGDWLAMEGINTEVDDSVNLATEWRGNESKPAAEKTPAGGRPETTDREGVAAVELPPRKLFSKNAETTYLKAGSENRASSSGCKGVVGIWSLAGRVEDGGKGSGGGMETGRGAMGNDSGLVARKEPPEGGRQAARWKGWSGKTR</sequence>
<gene>
    <name evidence="2" type="ORF">STAS_07399</name>
</gene>
<dbReference type="EMBL" id="BKCP01004472">
    <property type="protein sequence ID" value="GER31399.1"/>
    <property type="molecule type" value="Genomic_DNA"/>
</dbReference>